<accession>A0AAQ3K6S1</accession>
<protein>
    <submittedName>
        <fullName evidence="2">Uncharacterized protein</fullName>
    </submittedName>
</protein>
<gene>
    <name evidence="2" type="ORF">Cni_G10854</name>
</gene>
<organism evidence="2 3">
    <name type="scientific">Canna indica</name>
    <name type="common">Indian-shot</name>
    <dbReference type="NCBI Taxonomy" id="4628"/>
    <lineage>
        <taxon>Eukaryota</taxon>
        <taxon>Viridiplantae</taxon>
        <taxon>Streptophyta</taxon>
        <taxon>Embryophyta</taxon>
        <taxon>Tracheophyta</taxon>
        <taxon>Spermatophyta</taxon>
        <taxon>Magnoliopsida</taxon>
        <taxon>Liliopsida</taxon>
        <taxon>Zingiberales</taxon>
        <taxon>Cannaceae</taxon>
        <taxon>Canna</taxon>
    </lineage>
</organism>
<reference evidence="2 3" key="1">
    <citation type="submission" date="2023-10" db="EMBL/GenBank/DDBJ databases">
        <title>Chromosome-scale genome assembly provides insights into flower coloration mechanisms of Canna indica.</title>
        <authorList>
            <person name="Li C."/>
        </authorList>
    </citation>
    <scope>NUCLEOTIDE SEQUENCE [LARGE SCALE GENOMIC DNA]</scope>
    <source>
        <tissue evidence="2">Flower</tissue>
    </source>
</reference>
<dbReference type="AlphaFoldDB" id="A0AAQ3K6S1"/>
<dbReference type="EMBL" id="CP136892">
    <property type="protein sequence ID" value="WOL02135.1"/>
    <property type="molecule type" value="Genomic_DNA"/>
</dbReference>
<proteinExistence type="predicted"/>
<evidence type="ECO:0000313" key="2">
    <source>
        <dbReference type="EMBL" id="WOL02135.1"/>
    </source>
</evidence>
<sequence>MSSPWGGSRPDPAAVGVSASAWPGRSLSSGRRRAATSSPAPTTLARPHSTAIVSLAPAVAPPTTTAIPALMAIPTPTIASASPTTGGEGFELRKTFTGNHKDRSFQLAFQSS</sequence>
<evidence type="ECO:0000313" key="3">
    <source>
        <dbReference type="Proteomes" id="UP001327560"/>
    </source>
</evidence>
<keyword evidence="3" id="KW-1185">Reference proteome</keyword>
<evidence type="ECO:0000256" key="1">
    <source>
        <dbReference type="SAM" id="MobiDB-lite"/>
    </source>
</evidence>
<dbReference type="Proteomes" id="UP001327560">
    <property type="component" value="Chromosome 3"/>
</dbReference>
<feature type="region of interest" description="Disordered" evidence="1">
    <location>
        <begin position="1"/>
        <end position="48"/>
    </location>
</feature>
<name>A0AAQ3K6S1_9LILI</name>
<feature type="compositionally biased region" description="Low complexity" evidence="1">
    <location>
        <begin position="23"/>
        <end position="47"/>
    </location>
</feature>